<dbReference type="Proteomes" id="UP000837803">
    <property type="component" value="Unassembled WGS sequence"/>
</dbReference>
<feature type="transmembrane region" description="Helical" evidence="6">
    <location>
        <begin position="40"/>
        <end position="62"/>
    </location>
</feature>
<dbReference type="EMBL" id="CAKLPZ010000002">
    <property type="protein sequence ID" value="CAH1000676.1"/>
    <property type="molecule type" value="Genomic_DNA"/>
</dbReference>
<name>A0ABN8F8Y5_9BACT</name>
<keyword evidence="2" id="KW-1003">Cell membrane</keyword>
<evidence type="ECO:0000256" key="1">
    <source>
        <dbReference type="ARBA" id="ARBA00004651"/>
    </source>
</evidence>
<feature type="transmembrane region" description="Helical" evidence="6">
    <location>
        <begin position="155"/>
        <end position="173"/>
    </location>
</feature>
<proteinExistence type="predicted"/>
<accession>A0ABN8F8Y5</accession>
<evidence type="ECO:0000313" key="7">
    <source>
        <dbReference type="EMBL" id="CAH1000676.1"/>
    </source>
</evidence>
<comment type="caution">
    <text evidence="7">The sequence shown here is derived from an EMBL/GenBank/DDBJ whole genome shotgun (WGS) entry which is preliminary data.</text>
</comment>
<evidence type="ECO:0000256" key="4">
    <source>
        <dbReference type="ARBA" id="ARBA00022989"/>
    </source>
</evidence>
<evidence type="ECO:0000256" key="6">
    <source>
        <dbReference type="SAM" id="Phobius"/>
    </source>
</evidence>
<dbReference type="InterPro" id="IPR001123">
    <property type="entry name" value="LeuE-type"/>
</dbReference>
<evidence type="ECO:0000256" key="3">
    <source>
        <dbReference type="ARBA" id="ARBA00022692"/>
    </source>
</evidence>
<feature type="transmembrane region" description="Helical" evidence="6">
    <location>
        <begin position="74"/>
        <end position="95"/>
    </location>
</feature>
<dbReference type="RefSeq" id="WP_238750713.1">
    <property type="nucleotide sequence ID" value="NZ_CAKLPZ010000002.1"/>
</dbReference>
<dbReference type="PANTHER" id="PTHR30086:SF20">
    <property type="entry name" value="ARGININE EXPORTER PROTEIN ARGO-RELATED"/>
    <property type="match status" value="1"/>
</dbReference>
<feature type="transmembrane region" description="Helical" evidence="6">
    <location>
        <begin position="185"/>
        <end position="204"/>
    </location>
</feature>
<keyword evidence="8" id="KW-1185">Reference proteome</keyword>
<feature type="transmembrane region" description="Helical" evidence="6">
    <location>
        <begin position="121"/>
        <end position="143"/>
    </location>
</feature>
<keyword evidence="4 6" id="KW-1133">Transmembrane helix</keyword>
<evidence type="ECO:0000313" key="8">
    <source>
        <dbReference type="Proteomes" id="UP000837803"/>
    </source>
</evidence>
<protein>
    <recommendedName>
        <fullName evidence="9">Lysine transporter LysE</fullName>
    </recommendedName>
</protein>
<keyword evidence="5 6" id="KW-0472">Membrane</keyword>
<keyword evidence="3 6" id="KW-0812">Transmembrane</keyword>
<reference evidence="7" key="1">
    <citation type="submission" date="2021-12" db="EMBL/GenBank/DDBJ databases">
        <authorList>
            <person name="Rodrigo-Torres L."/>
            <person name="Arahal R. D."/>
            <person name="Lucena T."/>
        </authorList>
    </citation>
    <scope>NUCLEOTIDE SEQUENCE</scope>
    <source>
        <strain evidence="7">CECT 8419</strain>
    </source>
</reference>
<comment type="subcellular location">
    <subcellularLocation>
        <location evidence="1">Cell membrane</location>
        <topology evidence="1">Multi-pass membrane protein</topology>
    </subcellularLocation>
</comment>
<dbReference type="Pfam" id="PF01810">
    <property type="entry name" value="LysE"/>
    <property type="match status" value="1"/>
</dbReference>
<evidence type="ECO:0000256" key="2">
    <source>
        <dbReference type="ARBA" id="ARBA00022475"/>
    </source>
</evidence>
<sequence length="212" mass="22578">MDLLIALLLGVAAAAGAVLPPGMLNLSVTATSLRAGPRAGYWYVGGVVTVFLVQASVAIVGVNYLRSKPDIVELLSWWAVPVLIFLAVFFLIKYLRKRSEGQLDETAPGEEDIRHPYVQGLSVSLVNFLAIPYFFAIGSWLMIQGILSPAVVAKISFVAGAVAGAALILGAYARSAEWVDAHAHIITRHIHLVVAVVFGVLAGVQGWRVYGG</sequence>
<gene>
    <name evidence="7" type="ORF">LEM8419_01810</name>
</gene>
<organism evidence="7 8">
    <name type="scientific">Neolewinella maritima</name>
    <dbReference type="NCBI Taxonomy" id="1383882"/>
    <lineage>
        <taxon>Bacteria</taxon>
        <taxon>Pseudomonadati</taxon>
        <taxon>Bacteroidota</taxon>
        <taxon>Saprospiria</taxon>
        <taxon>Saprospirales</taxon>
        <taxon>Lewinellaceae</taxon>
        <taxon>Neolewinella</taxon>
    </lineage>
</organism>
<evidence type="ECO:0000256" key="5">
    <source>
        <dbReference type="ARBA" id="ARBA00023136"/>
    </source>
</evidence>
<evidence type="ECO:0008006" key="9">
    <source>
        <dbReference type="Google" id="ProtNLM"/>
    </source>
</evidence>
<dbReference type="PANTHER" id="PTHR30086">
    <property type="entry name" value="ARGININE EXPORTER PROTEIN ARGO"/>
    <property type="match status" value="1"/>
</dbReference>